<dbReference type="GO" id="GO:0000972">
    <property type="term" value="P:transcription-dependent tethering of RNA polymerase II gene DNA at nuclear periphery"/>
    <property type="evidence" value="ECO:0007669"/>
    <property type="project" value="TreeGrafter"/>
</dbReference>
<dbReference type="InterPro" id="IPR042533">
    <property type="entry name" value="Nucleoporin_Nup155_C_1"/>
</dbReference>
<dbReference type="GO" id="GO:0044611">
    <property type="term" value="C:nuclear pore inner ring"/>
    <property type="evidence" value="ECO:0007669"/>
    <property type="project" value="TreeGrafter"/>
</dbReference>
<dbReference type="Gene3D" id="1.25.40.450">
    <property type="entry name" value="Nucleoporin, helical domain, N-terminal subdomain"/>
    <property type="match status" value="1"/>
</dbReference>
<feature type="region of interest" description="Disordered" evidence="5">
    <location>
        <begin position="975"/>
        <end position="1004"/>
    </location>
</feature>
<evidence type="ECO:0000256" key="4">
    <source>
        <dbReference type="ARBA" id="ARBA00023242"/>
    </source>
</evidence>
<accession>A0A2P2HZZ0</accession>
<dbReference type="GO" id="GO:0006405">
    <property type="term" value="P:RNA export from nucleus"/>
    <property type="evidence" value="ECO:0007669"/>
    <property type="project" value="TreeGrafter"/>
</dbReference>
<dbReference type="Gene3D" id="1.25.40.440">
    <property type="entry name" value="Nucleoporin, helical domain, central subdomain"/>
    <property type="match status" value="1"/>
</dbReference>
<dbReference type="Pfam" id="PF03177">
    <property type="entry name" value="Nucleoporin_C"/>
    <property type="match status" value="1"/>
</dbReference>
<comment type="similarity">
    <text evidence="2">Belongs to the non-repetitive/WGA-negative nucleoporin family.</text>
</comment>
<evidence type="ECO:0000256" key="1">
    <source>
        <dbReference type="ARBA" id="ARBA00004123"/>
    </source>
</evidence>
<dbReference type="InterPro" id="IPR042537">
    <property type="entry name" value="Nucleoporin_Nup155_C_2"/>
</dbReference>
<dbReference type="InterPro" id="IPR007187">
    <property type="entry name" value="Nucleoporin_Nup133/Nup155_C"/>
</dbReference>
<dbReference type="InterPro" id="IPR014908">
    <property type="entry name" value="Nucleoporin_Nup133/Nup155_N"/>
</dbReference>
<protein>
    <submittedName>
        <fullName evidence="8 9">Nuclear pore complex protein Nup155-like</fullName>
    </submittedName>
</protein>
<dbReference type="EMBL" id="IACF01001618">
    <property type="protein sequence ID" value="LAB67309.1"/>
    <property type="molecule type" value="mRNA"/>
</dbReference>
<dbReference type="PANTHER" id="PTHR10350:SF6">
    <property type="entry name" value="NUCLEAR PORE COMPLEX PROTEIN NUP155"/>
    <property type="match status" value="1"/>
</dbReference>
<feature type="compositionally biased region" description="Pro residues" evidence="5">
    <location>
        <begin position="986"/>
        <end position="1001"/>
    </location>
</feature>
<reference evidence="9" key="1">
    <citation type="submission" date="2017-11" db="EMBL/GenBank/DDBJ databases">
        <title>The sensing device of the deep-sea amphipod.</title>
        <authorList>
            <person name="Kobayashi H."/>
            <person name="Nagahama T."/>
            <person name="Arai W."/>
            <person name="Sasagawa Y."/>
            <person name="Umeda M."/>
            <person name="Hayashi T."/>
            <person name="Nikaido I."/>
            <person name="Watanabe H."/>
            <person name="Oguri K."/>
            <person name="Kitazato H."/>
            <person name="Fujioka K."/>
            <person name="Kido Y."/>
            <person name="Takami H."/>
        </authorList>
    </citation>
    <scope>NUCLEOTIDE SEQUENCE</scope>
    <source>
        <tissue evidence="9">Whole body</tissue>
    </source>
</reference>
<sequence length="1374" mass="149275">MLQSSLNSSVMAGMTVDAGGGDGRSVADASSVAGVQVEAAGRMLDKHINYDSCFPSLTDKLQIPAKGSCTVSGLSEQDYPGGTATGSAGAVLRHLHTLHKVPLPKELLHHFQHMQCNCMMGLFPEIQRAWLTIDSDIYVWLYKDGSDLAYFDGLHDTILSVGLMKPRAGVFKPYIEHLLCLTTPTEMVLLGVTFAPPMDNASSPSLTLLPEPLFSVSNDGGVFLMTVKGTMDGRLFMGAKDGDLWELSYQAEDGWFSRKCQKVNHSKSTLASFLPSFLTLAEEDSVVQIEVDESRHILYTLSEQGSISVFDLGADGTSTSRIAVMRHNTISAAAAAAAKTVDKANFKSIVSICPVDTSEAPAIHLVAVTGSGARLYLTCTSPTSASNTRPYQLQLVHVRLPPGFSANALTHRPTRVHKALYSHGCGVLCASESSESDVVWSVSCDQFPYHTALAESQAVVAVDGVIWAIADVTPSTMWGVKGEGRNAMGLRPPLVVNQQHQQPRQLIVLSAAGAHTLTSLRPVDQLQYLLQESGSADGAAVTEFFTAMSPTQACATALILATDPNLQNSQIAEWATQCLFRYGATPPVTLPNASATAHSIQSPAGYSFHPMQISTPVPNQAGLYNPGHVAYTPVGQAPQQQQGLNNTSFMNAQATLNTTSPHNNNNTEPQFSPLHNALYLYLARILRPVWSLPLLKEDKLDGNKILVSALSSGECSFLARQLELLARFMNTSPAPAPNSHIGLSIGIHSSNQLSGQQQSSSSSEESSSVAALCSLLQHTLQLLRLWTLLTHHNMPSILANLTKTSLEQLQGMSLRELVLAGREVCRNLIMTLLDKYHGDNASVSAISSQLREVCPELYRSEDAQLSKASQLILEAKATTDPARREAGFREAVALCKGVGGCVNVAGVGAQLASGGCYTGLVDLALSVAGQRDKEDRALHYYHAGQPHTDTMGYNAFNNRMECYRVVMDQLNQLVGSNSNTQSSSPSVPPRPGPPTSTPPAIPSDDASHYAHQIITLMSSSEDELAQVTLYQWLLDTGRSEQLLTLPSPSLEPFLRAPPKQQPMHQLLWRYYERNKDYYKAARTLALLADQPGSTSLSNRVEHLSRALMCLSSCEMNTATAFTDFLLHLEEKKDVARVQLMVLDGVTNAGGSSQDITALNSALLDITQLYENFAEPYQLWECKLAIVACAGHSEPQLVQSLWSHIIESELSSSERSPLASRLDALAAKLKMLARQYTNNPQYFPIDHIIRVCELKSVQLNVDNVGWLATGLLSCGVSITKLIQTYHTLYRSGESLWETERAPYHLLRVLCHLITTLMDNPPPTLQAPDRRVLREECLDRVASYLTDLDASAEPSAGLIAAHLRTCQLHLERNASY</sequence>
<comment type="subcellular location">
    <subcellularLocation>
        <location evidence="1">Nucleus</location>
    </subcellularLocation>
</comment>
<evidence type="ECO:0000256" key="3">
    <source>
        <dbReference type="ARBA" id="ARBA00022448"/>
    </source>
</evidence>
<dbReference type="GO" id="GO:0006606">
    <property type="term" value="P:protein import into nucleus"/>
    <property type="evidence" value="ECO:0007669"/>
    <property type="project" value="TreeGrafter"/>
</dbReference>
<evidence type="ECO:0000313" key="9">
    <source>
        <dbReference type="EMBL" id="LAC21188.1"/>
    </source>
</evidence>
<dbReference type="Gene3D" id="1.20.58.1780">
    <property type="match status" value="1"/>
</dbReference>
<name>A0A2P2HZZ0_9CRUS</name>
<keyword evidence="4" id="KW-0539">Nucleus</keyword>
<evidence type="ECO:0000256" key="5">
    <source>
        <dbReference type="SAM" id="MobiDB-lite"/>
    </source>
</evidence>
<dbReference type="InterPro" id="IPR042538">
    <property type="entry name" value="Nucleoporin_Nup155_C_3"/>
</dbReference>
<dbReference type="GO" id="GO:0017056">
    <property type="term" value="F:structural constituent of nuclear pore"/>
    <property type="evidence" value="ECO:0007669"/>
    <property type="project" value="InterPro"/>
</dbReference>
<dbReference type="EMBL" id="IACT01001869">
    <property type="protein sequence ID" value="LAC21188.1"/>
    <property type="molecule type" value="mRNA"/>
</dbReference>
<reference evidence="8" key="2">
    <citation type="journal article" date="2018" name="Biosci. Biotechnol. Biochem.">
        <title>Polysaccharide hydrolase of the hadal zone amphipods Hirondellea gigas.</title>
        <authorList>
            <person name="Kobayashi H."/>
            <person name="Nagahama T."/>
            <person name="Arai W."/>
            <person name="Sasagawa Y."/>
            <person name="Umeda M."/>
            <person name="Hayashi T."/>
            <person name="Nikaido I."/>
            <person name="Watanabe H."/>
            <person name="Oguri K."/>
            <person name="Kitazato H."/>
            <person name="Fujioka K."/>
            <person name="Kido Y."/>
            <person name="Takami H."/>
        </authorList>
    </citation>
    <scope>NUCLEOTIDE SEQUENCE</scope>
    <source>
        <tissue evidence="8">Whole body</tissue>
    </source>
</reference>
<feature type="domain" description="Nucleoporin Nup133/Nup155-like C-terminal" evidence="6">
    <location>
        <begin position="672"/>
        <end position="1347"/>
    </location>
</feature>
<evidence type="ECO:0000313" key="8">
    <source>
        <dbReference type="EMBL" id="LAB67309.1"/>
    </source>
</evidence>
<evidence type="ECO:0000259" key="7">
    <source>
        <dbReference type="Pfam" id="PF08801"/>
    </source>
</evidence>
<feature type="domain" description="Nucleoporin Nup133/Nup155-like N-terminal" evidence="7">
    <location>
        <begin position="96"/>
        <end position="515"/>
    </location>
</feature>
<keyword evidence="3" id="KW-0813">Transport</keyword>
<dbReference type="GO" id="GO:0036228">
    <property type="term" value="P:protein localization to nuclear inner membrane"/>
    <property type="evidence" value="ECO:0007669"/>
    <property type="project" value="TreeGrafter"/>
</dbReference>
<feature type="compositionally biased region" description="Low complexity" evidence="5">
    <location>
        <begin position="976"/>
        <end position="985"/>
    </location>
</feature>
<dbReference type="PANTHER" id="PTHR10350">
    <property type="entry name" value="NUCLEAR PORE COMPLEX PROTEIN NUP155"/>
    <property type="match status" value="1"/>
</dbReference>
<dbReference type="Pfam" id="PF08801">
    <property type="entry name" value="Nucleoporin_N"/>
    <property type="match status" value="1"/>
</dbReference>
<organism evidence="8">
    <name type="scientific">Hirondellea gigas</name>
    <dbReference type="NCBI Taxonomy" id="1518452"/>
    <lineage>
        <taxon>Eukaryota</taxon>
        <taxon>Metazoa</taxon>
        <taxon>Ecdysozoa</taxon>
        <taxon>Arthropoda</taxon>
        <taxon>Crustacea</taxon>
        <taxon>Multicrustacea</taxon>
        <taxon>Malacostraca</taxon>
        <taxon>Eumalacostraca</taxon>
        <taxon>Peracarida</taxon>
        <taxon>Amphipoda</taxon>
        <taxon>Amphilochidea</taxon>
        <taxon>Lysianassida</taxon>
        <taxon>Lysianassidira</taxon>
        <taxon>Lysianassoidea</taxon>
        <taxon>Lysianassidae</taxon>
        <taxon>Hirondellea</taxon>
    </lineage>
</organism>
<dbReference type="Gene3D" id="1.20.120.1880">
    <property type="entry name" value="Nucleoporin, helical C-terminal domain"/>
    <property type="match status" value="1"/>
</dbReference>
<proteinExistence type="evidence at transcript level"/>
<evidence type="ECO:0000256" key="2">
    <source>
        <dbReference type="ARBA" id="ARBA00007373"/>
    </source>
</evidence>
<dbReference type="InterPro" id="IPR004870">
    <property type="entry name" value="Nucleoporin_Nup155"/>
</dbReference>
<evidence type="ECO:0000259" key="6">
    <source>
        <dbReference type="Pfam" id="PF03177"/>
    </source>
</evidence>